<dbReference type="OrthoDB" id="1092930at2"/>
<dbReference type="EMBL" id="SRLD01000028">
    <property type="protein sequence ID" value="TGE14912.1"/>
    <property type="molecule type" value="Genomic_DNA"/>
</dbReference>
<organism evidence="2 3">
    <name type="scientific">Hymenobacter elongatus</name>
    <dbReference type="NCBI Taxonomy" id="877208"/>
    <lineage>
        <taxon>Bacteria</taxon>
        <taxon>Pseudomonadati</taxon>
        <taxon>Bacteroidota</taxon>
        <taxon>Cytophagia</taxon>
        <taxon>Cytophagales</taxon>
        <taxon>Hymenobacteraceae</taxon>
        <taxon>Hymenobacter</taxon>
    </lineage>
</organism>
<name>A0A4Z0PIC1_9BACT</name>
<proteinExistence type="predicted"/>
<protein>
    <submittedName>
        <fullName evidence="2">DUF4270 family protein</fullName>
    </submittedName>
</protein>
<gene>
    <name evidence="2" type="ORF">E5J99_14220</name>
</gene>
<dbReference type="Proteomes" id="UP000297739">
    <property type="component" value="Unassembled WGS sequence"/>
</dbReference>
<reference evidence="2 3" key="1">
    <citation type="submission" date="2019-04" db="EMBL/GenBank/DDBJ databases">
        <authorList>
            <person name="Feng G."/>
            <person name="Zhang J."/>
            <person name="Zhu H."/>
        </authorList>
    </citation>
    <scope>NUCLEOTIDE SEQUENCE [LARGE SCALE GENOMIC DNA]</scope>
    <source>
        <strain evidence="2 3">JCM 17223</strain>
    </source>
</reference>
<evidence type="ECO:0000313" key="2">
    <source>
        <dbReference type="EMBL" id="TGE14912.1"/>
    </source>
</evidence>
<dbReference type="InterPro" id="IPR025366">
    <property type="entry name" value="DUF4270"/>
</dbReference>
<dbReference type="Pfam" id="PF14092">
    <property type="entry name" value="DUF4270"/>
    <property type="match status" value="1"/>
</dbReference>
<sequence>MNWLINSACRIASVPFLSSVLLFAATSCEDPNDLGVELPGTSPINTEFKDYQVLASTILQDSVETLNADRTLVGRVTDVTLGTTMASAVYNLRVSADVLPYKYRDSKLDSVVIVSSFDQVYGSAATPVRFDVYNIAEPLNDKKTYNAGVIDAPSGTSPDAGLTSSLTRTKTEERPNGLKKLIKDANGVKVPGTVDSTNTVVVPDATIRLVLHKDKVRNSALATTLFAALNTSSFNQAKLNEVWRGLRIAPSDNHGNSIVALNRGTGNRVFVYFHATDTTAGSTKPIVPKPYTIRLGTSYGINDPNAPRYYTQISTDLKAPFNQLVDGTKSVSVADNVTYMQEGLGLATKLEIQGLEALKAQSALAINRAELIIPIKSSGTILFPNPTQAFLYEINAKNRVLQRTVNISSVERIVQTNLANPLGQGNEAVVTLFDFGPDNKYYSVVITTYLQAYLANQLGEQAAALMVSPVLRRSLTLNLNRSILDAQNIKLRVYSSKLR</sequence>
<keyword evidence="3" id="KW-1185">Reference proteome</keyword>
<keyword evidence="1" id="KW-0732">Signal</keyword>
<dbReference type="RefSeq" id="WP_135498481.1">
    <property type="nucleotide sequence ID" value="NZ_SRLD01000028.1"/>
</dbReference>
<dbReference type="AlphaFoldDB" id="A0A4Z0PIC1"/>
<evidence type="ECO:0000256" key="1">
    <source>
        <dbReference type="SAM" id="SignalP"/>
    </source>
</evidence>
<comment type="caution">
    <text evidence="2">The sequence shown here is derived from an EMBL/GenBank/DDBJ whole genome shotgun (WGS) entry which is preliminary data.</text>
</comment>
<evidence type="ECO:0000313" key="3">
    <source>
        <dbReference type="Proteomes" id="UP000297739"/>
    </source>
</evidence>
<feature type="chain" id="PRO_5021357326" evidence="1">
    <location>
        <begin position="25"/>
        <end position="499"/>
    </location>
</feature>
<feature type="signal peptide" evidence="1">
    <location>
        <begin position="1"/>
        <end position="24"/>
    </location>
</feature>
<accession>A0A4Z0PIC1</accession>